<name>A0A1G2DXZ6_9BACT</name>
<protein>
    <recommendedName>
        <fullName evidence="2">NAD-dependent epimerase/dehydratase domain-containing protein</fullName>
    </recommendedName>
</protein>
<accession>A0A1G2DXZ6</accession>
<dbReference type="Proteomes" id="UP000178893">
    <property type="component" value="Unassembled WGS sequence"/>
</dbReference>
<dbReference type="SUPFAM" id="SSF51735">
    <property type="entry name" value="NAD(P)-binding Rossmann-fold domains"/>
    <property type="match status" value="1"/>
</dbReference>
<comment type="caution">
    <text evidence="3">The sequence shown here is derived from an EMBL/GenBank/DDBJ whole genome shotgun (WGS) entry which is preliminary data.</text>
</comment>
<dbReference type="Pfam" id="PF01370">
    <property type="entry name" value="Epimerase"/>
    <property type="match status" value="1"/>
</dbReference>
<evidence type="ECO:0000259" key="2">
    <source>
        <dbReference type="Pfam" id="PF01370"/>
    </source>
</evidence>
<proteinExistence type="inferred from homology"/>
<reference evidence="3 4" key="1">
    <citation type="journal article" date="2016" name="Nat. Commun.">
        <title>Thousands of microbial genomes shed light on interconnected biogeochemical processes in an aquifer system.</title>
        <authorList>
            <person name="Anantharaman K."/>
            <person name="Brown C.T."/>
            <person name="Hug L.A."/>
            <person name="Sharon I."/>
            <person name="Castelle C.J."/>
            <person name="Probst A.J."/>
            <person name="Thomas B.C."/>
            <person name="Singh A."/>
            <person name="Wilkins M.J."/>
            <person name="Karaoz U."/>
            <person name="Brodie E.L."/>
            <person name="Williams K.H."/>
            <person name="Hubbard S.S."/>
            <person name="Banfield J.F."/>
        </authorList>
    </citation>
    <scope>NUCLEOTIDE SEQUENCE [LARGE SCALE GENOMIC DNA]</scope>
</reference>
<comment type="similarity">
    <text evidence="1">Belongs to the NAD(P)-dependent epimerase/dehydratase family.</text>
</comment>
<dbReference type="AlphaFoldDB" id="A0A1G2DXZ6"/>
<sequence>MKIIITGGSGFVGSHTIKALKEKGYNVFNYDLKEGYDIRNFDQLCSIIEPGDKILHLAAIAKFDQADNNPEEAWTTNIEGTDFIAKAGQKNKAERIVYSSTGSVYMPIEENPPITENFKVRGNSLYGCTKYLGELALKRAKVPYIILRYAHLYGEGKLDNGAINGFISRMKRGLAPVLYGGKQSGDFTYIKDIVQANILALESDRLNETYNIGTGEELTTEDVFNQLKEFFNYNKEFERQPLRLFDPNRFVYDISKARNLLGYNPQYNFKAGMKNWYD</sequence>
<dbReference type="InterPro" id="IPR036291">
    <property type="entry name" value="NAD(P)-bd_dom_sf"/>
</dbReference>
<evidence type="ECO:0000313" key="3">
    <source>
        <dbReference type="EMBL" id="OGZ17788.1"/>
    </source>
</evidence>
<dbReference type="InterPro" id="IPR001509">
    <property type="entry name" value="Epimerase_deHydtase"/>
</dbReference>
<feature type="domain" description="NAD-dependent epimerase/dehydratase" evidence="2">
    <location>
        <begin position="3"/>
        <end position="213"/>
    </location>
</feature>
<organism evidence="3 4">
    <name type="scientific">Candidatus Nealsonbacteria bacterium RBG_13_37_56</name>
    <dbReference type="NCBI Taxonomy" id="1801661"/>
    <lineage>
        <taxon>Bacteria</taxon>
        <taxon>Candidatus Nealsoniibacteriota</taxon>
    </lineage>
</organism>
<gene>
    <name evidence="3" type="ORF">A2V72_01980</name>
</gene>
<evidence type="ECO:0000313" key="4">
    <source>
        <dbReference type="Proteomes" id="UP000178893"/>
    </source>
</evidence>
<dbReference type="Gene3D" id="3.40.50.720">
    <property type="entry name" value="NAD(P)-binding Rossmann-like Domain"/>
    <property type="match status" value="1"/>
</dbReference>
<dbReference type="EMBL" id="MHLW01000026">
    <property type="protein sequence ID" value="OGZ17788.1"/>
    <property type="molecule type" value="Genomic_DNA"/>
</dbReference>
<dbReference type="PANTHER" id="PTHR43000">
    <property type="entry name" value="DTDP-D-GLUCOSE 4,6-DEHYDRATASE-RELATED"/>
    <property type="match status" value="1"/>
</dbReference>
<evidence type="ECO:0000256" key="1">
    <source>
        <dbReference type="ARBA" id="ARBA00007637"/>
    </source>
</evidence>